<evidence type="ECO:0000313" key="2">
    <source>
        <dbReference type="EMBL" id="PNQ75429.1"/>
    </source>
</evidence>
<dbReference type="Gene3D" id="2.50.20.10">
    <property type="entry name" value="Lipoprotein localisation LolA/LolB/LppX"/>
    <property type="match status" value="1"/>
</dbReference>
<dbReference type="AlphaFoldDB" id="A0A2K1E572"/>
<keyword evidence="3" id="KW-1185">Reference proteome</keyword>
<dbReference type="OrthoDB" id="1027451at2"/>
<dbReference type="CDD" id="cd16325">
    <property type="entry name" value="LolA"/>
    <property type="match status" value="1"/>
</dbReference>
<dbReference type="PANTHER" id="PTHR35869:SF1">
    <property type="entry name" value="OUTER-MEMBRANE LIPOPROTEIN CARRIER PROTEIN"/>
    <property type="match status" value="1"/>
</dbReference>
<keyword evidence="1" id="KW-0732">Signal</keyword>
<dbReference type="PANTHER" id="PTHR35869">
    <property type="entry name" value="OUTER-MEMBRANE LIPOPROTEIN CARRIER PROTEIN"/>
    <property type="match status" value="1"/>
</dbReference>
<organism evidence="2 3">
    <name type="scientific">Hanstruepera neustonica</name>
    <dbReference type="NCBI Taxonomy" id="1445657"/>
    <lineage>
        <taxon>Bacteria</taxon>
        <taxon>Pseudomonadati</taxon>
        <taxon>Bacteroidota</taxon>
        <taxon>Flavobacteriia</taxon>
        <taxon>Flavobacteriales</taxon>
        <taxon>Flavobacteriaceae</taxon>
        <taxon>Hanstruepera</taxon>
    </lineage>
</organism>
<proteinExistence type="predicted"/>
<dbReference type="SUPFAM" id="SSF89392">
    <property type="entry name" value="Prokaryotic lipoproteins and lipoprotein localization factors"/>
    <property type="match status" value="1"/>
</dbReference>
<gene>
    <name evidence="2" type="ORF">C1T31_00470</name>
</gene>
<evidence type="ECO:0000256" key="1">
    <source>
        <dbReference type="ARBA" id="ARBA00022729"/>
    </source>
</evidence>
<dbReference type="Proteomes" id="UP000236641">
    <property type="component" value="Unassembled WGS sequence"/>
</dbReference>
<evidence type="ECO:0000313" key="3">
    <source>
        <dbReference type="Proteomes" id="UP000236641"/>
    </source>
</evidence>
<dbReference type="EMBL" id="POWF01000001">
    <property type="protein sequence ID" value="PNQ75429.1"/>
    <property type="molecule type" value="Genomic_DNA"/>
</dbReference>
<name>A0A2K1E572_9FLAO</name>
<dbReference type="Pfam" id="PF03548">
    <property type="entry name" value="LolA"/>
    <property type="match status" value="1"/>
</dbReference>
<dbReference type="InterPro" id="IPR004564">
    <property type="entry name" value="OM_lipoprot_carrier_LolA-like"/>
</dbReference>
<reference evidence="2 3" key="1">
    <citation type="submission" date="2018-01" db="EMBL/GenBank/DDBJ databases">
        <title>The draft genome of Hanstruepera neustonica JCM19743.</title>
        <authorList>
            <person name="He R.-H."/>
            <person name="Du Z.-J."/>
        </authorList>
    </citation>
    <scope>NUCLEOTIDE SEQUENCE [LARGE SCALE GENOMIC DNA]</scope>
    <source>
        <strain evidence="2 3">JCM19743</strain>
    </source>
</reference>
<sequence>MNSQEAAALKTLVKTRAATTKTITSDFTQSKHLDFLDNDVVTKGQLAFKSPNLIKWSYVDPFKYSVIFKNETLYINDEGNKSNIDIGSNQMFKQLNKLIINSIKGDMFDDETFSIEYFKNDHSSLVQFASKDKKLSKYISAFHITFNSNGDVEQVKMIEPSGDYTKIVFSNRVLNNSINEAVFSN</sequence>
<protein>
    <submittedName>
        <fullName evidence="2">Cell envelope biogenesis protein LolA</fullName>
    </submittedName>
</protein>
<comment type="caution">
    <text evidence="2">The sequence shown here is derived from an EMBL/GenBank/DDBJ whole genome shotgun (WGS) entry which is preliminary data.</text>
</comment>
<dbReference type="InterPro" id="IPR029046">
    <property type="entry name" value="LolA/LolB/LppX"/>
</dbReference>
<accession>A0A2K1E572</accession>